<dbReference type="EMBL" id="JAWHTF010000007">
    <property type="protein sequence ID" value="MDU8886872.1"/>
    <property type="molecule type" value="Genomic_DNA"/>
</dbReference>
<proteinExistence type="predicted"/>
<name>A0ABU3U936_9FLAO</name>
<dbReference type="Pfam" id="PF03403">
    <property type="entry name" value="PAF-AH_p_II"/>
    <property type="match status" value="1"/>
</dbReference>
<dbReference type="Proteomes" id="UP001268651">
    <property type="component" value="Unassembled WGS sequence"/>
</dbReference>
<evidence type="ECO:0000313" key="2">
    <source>
        <dbReference type="Proteomes" id="UP001268651"/>
    </source>
</evidence>
<accession>A0ABU3U936</accession>
<dbReference type="InterPro" id="IPR029058">
    <property type="entry name" value="AB_hydrolase_fold"/>
</dbReference>
<gene>
    <name evidence="1" type="ORF">RXV94_11925</name>
</gene>
<sequence>MKHLLFILVLIITFVNYSYSQHNILQDSLLGSYNVGFKHKIVTDYSRSFGNTYRPVELFIWYPSDDKIDTSFNYTNYIQIKDKNKNLDSLILKAIEDSGLSKDKNLILNNYKGLKTSATKNAIIANGSFPLILFAPGGTTPGYLHSVFGEYLASYGYIVVGLSALGNNVNSRWPFDQTGLNLHIDDMSFAINYLKHEMAQINIDKICLASWSVGGVSQTIYAMKNSGIDMFVSLDSGIGRKYGIEMLKESPYFDYKKLNIPYLHFTGTQPDRFVVEKTNELFDSIPSVAKYSLIIKPFAHQHFTPQFGIINNLVSENQDKILTNAYLNMCYTTRVFIDAFLKEDNNAQIEWLDLIKIK</sequence>
<keyword evidence="2" id="KW-1185">Reference proteome</keyword>
<dbReference type="Gene3D" id="3.40.50.1820">
    <property type="entry name" value="alpha/beta hydrolase"/>
    <property type="match status" value="1"/>
</dbReference>
<dbReference type="RefSeq" id="WP_316662969.1">
    <property type="nucleotide sequence ID" value="NZ_JAWHTF010000007.1"/>
</dbReference>
<comment type="caution">
    <text evidence="1">The sequence shown here is derived from an EMBL/GenBank/DDBJ whole genome shotgun (WGS) entry which is preliminary data.</text>
</comment>
<dbReference type="SUPFAM" id="SSF53474">
    <property type="entry name" value="alpha/beta-Hydrolases"/>
    <property type="match status" value="1"/>
</dbReference>
<evidence type="ECO:0000313" key="1">
    <source>
        <dbReference type="EMBL" id="MDU8886872.1"/>
    </source>
</evidence>
<protein>
    <recommendedName>
        <fullName evidence="3">Alpha/beta hydrolase</fullName>
    </recommendedName>
</protein>
<organism evidence="1 2">
    <name type="scientific">Gilvirhabdus luticola</name>
    <dbReference type="NCBI Taxonomy" id="3079858"/>
    <lineage>
        <taxon>Bacteria</taxon>
        <taxon>Pseudomonadati</taxon>
        <taxon>Bacteroidota</taxon>
        <taxon>Flavobacteriia</taxon>
        <taxon>Flavobacteriales</taxon>
        <taxon>Flavobacteriaceae</taxon>
        <taxon>Gilvirhabdus</taxon>
    </lineage>
</organism>
<reference evidence="1 2" key="1">
    <citation type="submission" date="2023-10" db="EMBL/GenBank/DDBJ databases">
        <title>Marimonas sp. nov. isolated from tidal mud flat.</title>
        <authorList>
            <person name="Jaincy N.J."/>
            <person name="Srinivasan S."/>
            <person name="Lee S.-S."/>
        </authorList>
    </citation>
    <scope>NUCLEOTIDE SEQUENCE [LARGE SCALE GENOMIC DNA]</scope>
    <source>
        <strain evidence="1 2">MJ-SS3</strain>
    </source>
</reference>
<evidence type="ECO:0008006" key="3">
    <source>
        <dbReference type="Google" id="ProtNLM"/>
    </source>
</evidence>